<dbReference type="InterPro" id="IPR000719">
    <property type="entry name" value="Prot_kinase_dom"/>
</dbReference>
<gene>
    <name evidence="3" type="ORF">GJ744_000971</name>
</gene>
<dbReference type="PANTHER" id="PTHR37542:SF3">
    <property type="entry name" value="PRION-INHIBITION AND PROPAGATION HELO DOMAIN-CONTAINING PROTEIN"/>
    <property type="match status" value="1"/>
</dbReference>
<evidence type="ECO:0000313" key="3">
    <source>
        <dbReference type="EMBL" id="KAF7505425.1"/>
    </source>
</evidence>
<accession>A0A8H7AA64</accession>
<dbReference type="PROSITE" id="PS50011">
    <property type="entry name" value="PROTEIN_KINASE_DOM"/>
    <property type="match status" value="1"/>
</dbReference>
<evidence type="ECO:0000259" key="2">
    <source>
        <dbReference type="PROSITE" id="PS50011"/>
    </source>
</evidence>
<reference evidence="3" key="1">
    <citation type="submission" date="2020-02" db="EMBL/GenBank/DDBJ databases">
        <authorList>
            <person name="Palmer J.M."/>
        </authorList>
    </citation>
    <scope>NUCLEOTIDE SEQUENCE</scope>
    <source>
        <strain evidence="3">EPUS1.4</strain>
        <tissue evidence="3">Thallus</tissue>
    </source>
</reference>
<name>A0A8H7AA64_9EURO</name>
<feature type="region of interest" description="Disordered" evidence="1">
    <location>
        <begin position="143"/>
        <end position="165"/>
    </location>
</feature>
<dbReference type="Pfam" id="PF24476">
    <property type="entry name" value="DUF7580"/>
    <property type="match status" value="1"/>
</dbReference>
<dbReference type="InterPro" id="IPR056002">
    <property type="entry name" value="DUF7580"/>
</dbReference>
<protein>
    <recommendedName>
        <fullName evidence="2">Protein kinase domain-containing protein</fullName>
    </recommendedName>
</protein>
<dbReference type="SUPFAM" id="SSF56112">
    <property type="entry name" value="Protein kinase-like (PK-like)"/>
    <property type="match status" value="1"/>
</dbReference>
<organism evidence="3 4">
    <name type="scientific">Endocarpon pusillum</name>
    <dbReference type="NCBI Taxonomy" id="364733"/>
    <lineage>
        <taxon>Eukaryota</taxon>
        <taxon>Fungi</taxon>
        <taxon>Dikarya</taxon>
        <taxon>Ascomycota</taxon>
        <taxon>Pezizomycotina</taxon>
        <taxon>Eurotiomycetes</taxon>
        <taxon>Chaetothyriomycetidae</taxon>
        <taxon>Verrucariales</taxon>
        <taxon>Verrucariaceae</taxon>
        <taxon>Endocarpon</taxon>
    </lineage>
</organism>
<dbReference type="GO" id="GO:0004672">
    <property type="term" value="F:protein kinase activity"/>
    <property type="evidence" value="ECO:0007669"/>
    <property type="project" value="InterPro"/>
</dbReference>
<dbReference type="AlphaFoldDB" id="A0A8H7AA64"/>
<proteinExistence type="predicted"/>
<dbReference type="InterPro" id="IPR011009">
    <property type="entry name" value="Kinase-like_dom_sf"/>
</dbReference>
<feature type="domain" description="Protein kinase" evidence="2">
    <location>
        <begin position="249"/>
        <end position="602"/>
    </location>
</feature>
<evidence type="ECO:0000256" key="1">
    <source>
        <dbReference type="SAM" id="MobiDB-lite"/>
    </source>
</evidence>
<sequence length="602" mass="67915">MAEVLGADLVILIARDVYLVAKWTYETVSVAQRHSEHLTQLQERLQAQVGIIAGFTHLFLTNLPPNDPDTRFWLPDVRQKLRKLQDLFAGGWTRLALKYDHDYREFNEIYTKGVESGEGQFVPPSYQNQDQWLIKGVSHSDSAEQSSSNLISGPSTRTNNLRTSDNQETDHFRFSRWKNSFKDKYTRYKFAAWDKKRIETTLTQMEEITDGLKRLTGLVTLHHPKYSPHKTQKVLRETLDHILVSPSMHHAADRIGLINHANIQQVIELSDDDASAEEHQNRLDGIRISVSDLSGASLEPEQCKKLSAGSMKDTKGTKHDVLIEYKGWASDDQDFIVERRRDIQILLHVLALAQPPFYPNLLSLRGYVDEEADQRYAFVFDYPPDSLHEQPLSLQDIIKSGTSVKGGANLENRFKVALQLAKSVAALHTVGWVHESICSDSVIIFKDAESKVVYEKPYLVNFEFSRPAGSGTSYASAAVEDRRLYQHPDRLIPSPPKYTKKHDLFSLGVVLLEIGLWKTTRMMCDAKGSRSADGNTTRTLCEPRDVYLALAKEDLGGRMGEGYQEAVISLLSETTASYGSNSGASVEMIKKVINACPRFDPS</sequence>
<dbReference type="OrthoDB" id="1911848at2759"/>
<dbReference type="Proteomes" id="UP000606974">
    <property type="component" value="Unassembled WGS sequence"/>
</dbReference>
<comment type="caution">
    <text evidence="3">The sequence shown here is derived from an EMBL/GenBank/DDBJ whole genome shotgun (WGS) entry which is preliminary data.</text>
</comment>
<dbReference type="Gene3D" id="1.10.510.10">
    <property type="entry name" value="Transferase(Phosphotransferase) domain 1"/>
    <property type="match status" value="1"/>
</dbReference>
<dbReference type="EMBL" id="JAACFV010000110">
    <property type="protein sequence ID" value="KAF7505425.1"/>
    <property type="molecule type" value="Genomic_DNA"/>
</dbReference>
<dbReference type="GO" id="GO:0005524">
    <property type="term" value="F:ATP binding"/>
    <property type="evidence" value="ECO:0007669"/>
    <property type="project" value="InterPro"/>
</dbReference>
<evidence type="ECO:0000313" key="4">
    <source>
        <dbReference type="Proteomes" id="UP000606974"/>
    </source>
</evidence>
<keyword evidence="4" id="KW-1185">Reference proteome</keyword>
<dbReference type="PANTHER" id="PTHR37542">
    <property type="entry name" value="HELO DOMAIN-CONTAINING PROTEIN-RELATED"/>
    <property type="match status" value="1"/>
</dbReference>